<dbReference type="EMBL" id="MGHL01000004">
    <property type="protein sequence ID" value="OGM70502.1"/>
    <property type="molecule type" value="Genomic_DNA"/>
</dbReference>
<dbReference type="AlphaFoldDB" id="A0A1F8C2M4"/>
<reference evidence="1 2" key="1">
    <citation type="journal article" date="2016" name="Nat. Commun.">
        <title>Thousands of microbial genomes shed light on interconnected biogeochemical processes in an aquifer system.</title>
        <authorList>
            <person name="Anantharaman K."/>
            <person name="Brown C.T."/>
            <person name="Hug L.A."/>
            <person name="Sharon I."/>
            <person name="Castelle C.J."/>
            <person name="Probst A.J."/>
            <person name="Thomas B.C."/>
            <person name="Singh A."/>
            <person name="Wilkins M.J."/>
            <person name="Karaoz U."/>
            <person name="Brodie E.L."/>
            <person name="Williams K.H."/>
            <person name="Hubbard S.S."/>
            <person name="Banfield J.F."/>
        </authorList>
    </citation>
    <scope>NUCLEOTIDE SEQUENCE [LARGE SCALE GENOMIC DNA]</scope>
</reference>
<evidence type="ECO:0000313" key="1">
    <source>
        <dbReference type="EMBL" id="OGM70502.1"/>
    </source>
</evidence>
<organism evidence="1 2">
    <name type="scientific">Candidatus Woesebacteria bacterium RIFCSPLOWO2_01_FULL_44_14</name>
    <dbReference type="NCBI Taxonomy" id="1802525"/>
    <lineage>
        <taxon>Bacteria</taxon>
        <taxon>Candidatus Woeseibacteriota</taxon>
    </lineage>
</organism>
<sequence length="107" mass="12119">MTTKQLTKKDILGTIKQAGLVTEKTAKDIVTGIVMDASEAILNGVQRMFDEQNKINDAKFATKEDLQREIGWVRDDIKGLHAELSAKPSREELNRLEARVNRYHPLN</sequence>
<comment type="caution">
    <text evidence="1">The sequence shown here is derived from an EMBL/GenBank/DDBJ whole genome shotgun (WGS) entry which is preliminary data.</text>
</comment>
<name>A0A1F8C2M4_9BACT</name>
<protein>
    <submittedName>
        <fullName evidence="1">Uncharacterized protein</fullName>
    </submittedName>
</protein>
<accession>A0A1F8C2M4</accession>
<gene>
    <name evidence="1" type="ORF">A2975_01850</name>
</gene>
<proteinExistence type="predicted"/>
<dbReference type="Proteomes" id="UP000178429">
    <property type="component" value="Unassembled WGS sequence"/>
</dbReference>
<evidence type="ECO:0000313" key="2">
    <source>
        <dbReference type="Proteomes" id="UP000178429"/>
    </source>
</evidence>